<gene>
    <name evidence="2" type="ORF">GCM10017635_15340</name>
</gene>
<comment type="caution">
    <text evidence="2">The sequence shown here is derived from an EMBL/GenBank/DDBJ whole genome shotgun (WGS) entry which is preliminary data.</text>
</comment>
<sequence>MQHVAAHRPGRPGKIASDSELRAFVEARLSHMTFAEIEAAVTAQVAPFVQVPGLEGAIRFILAFGDAELYIGKNPRDTNELVQMFGRESAEAFANLATLSRRIPPAKPWLAAHSHAQGLSIARIAQKLRISDISAHLSAPRGREPRTTARRRRRSRLPARNPLQSVIPS</sequence>
<accession>A0AAD3RT31</accession>
<organism evidence="2 3">
    <name type="scientific">Paracoccus kondratievae</name>
    <dbReference type="NCBI Taxonomy" id="135740"/>
    <lineage>
        <taxon>Bacteria</taxon>
        <taxon>Pseudomonadati</taxon>
        <taxon>Pseudomonadota</taxon>
        <taxon>Alphaproteobacteria</taxon>
        <taxon>Rhodobacterales</taxon>
        <taxon>Paracoccaceae</taxon>
        <taxon>Paracoccus</taxon>
    </lineage>
</organism>
<name>A0AAD3RT31_9RHOB</name>
<evidence type="ECO:0000256" key="1">
    <source>
        <dbReference type="SAM" id="MobiDB-lite"/>
    </source>
</evidence>
<proteinExistence type="predicted"/>
<reference evidence="2" key="1">
    <citation type="journal article" date="2014" name="Int. J. Syst. Evol. Microbiol.">
        <title>Complete genome sequence of Corynebacterium casei LMG S-19264T (=DSM 44701T), isolated from a smear-ripened cheese.</title>
        <authorList>
            <consortium name="US DOE Joint Genome Institute (JGI-PGF)"/>
            <person name="Walter F."/>
            <person name="Albersmeier A."/>
            <person name="Kalinowski J."/>
            <person name="Ruckert C."/>
        </authorList>
    </citation>
    <scope>NUCLEOTIDE SEQUENCE</scope>
    <source>
        <strain evidence="2">VKM B-2222</strain>
    </source>
</reference>
<feature type="compositionally biased region" description="Basic residues" evidence="1">
    <location>
        <begin position="148"/>
        <end position="157"/>
    </location>
</feature>
<protein>
    <submittedName>
        <fullName evidence="2">Uncharacterized protein</fullName>
    </submittedName>
</protein>
<keyword evidence="3" id="KW-1185">Reference proteome</keyword>
<dbReference type="AlphaFoldDB" id="A0AAD3RT31"/>
<feature type="region of interest" description="Disordered" evidence="1">
    <location>
        <begin position="135"/>
        <end position="169"/>
    </location>
</feature>
<dbReference type="EMBL" id="BSFH01000024">
    <property type="protein sequence ID" value="GLK64063.1"/>
    <property type="molecule type" value="Genomic_DNA"/>
</dbReference>
<dbReference type="Proteomes" id="UP001143349">
    <property type="component" value="Unassembled WGS sequence"/>
</dbReference>
<reference evidence="2" key="2">
    <citation type="submission" date="2023-01" db="EMBL/GenBank/DDBJ databases">
        <authorList>
            <person name="Sun Q."/>
            <person name="Evtushenko L."/>
        </authorList>
    </citation>
    <scope>NUCLEOTIDE SEQUENCE</scope>
    <source>
        <strain evidence="2">VKM B-2222</strain>
    </source>
</reference>
<evidence type="ECO:0000313" key="2">
    <source>
        <dbReference type="EMBL" id="GLK64063.1"/>
    </source>
</evidence>
<evidence type="ECO:0000313" key="3">
    <source>
        <dbReference type="Proteomes" id="UP001143349"/>
    </source>
</evidence>